<feature type="transmembrane region" description="Helical" evidence="6">
    <location>
        <begin position="72"/>
        <end position="89"/>
    </location>
</feature>
<evidence type="ECO:0000313" key="7">
    <source>
        <dbReference type="EMBL" id="MFC2926285.1"/>
    </source>
</evidence>
<feature type="transmembrane region" description="Helical" evidence="6">
    <location>
        <begin position="39"/>
        <end position="66"/>
    </location>
</feature>
<keyword evidence="4 6" id="KW-1133">Transmembrane helix</keyword>
<dbReference type="PANTHER" id="PTHR30086">
    <property type="entry name" value="ARGININE EXPORTER PROTEIN ARGO"/>
    <property type="match status" value="1"/>
</dbReference>
<keyword evidence="3 6" id="KW-0812">Transmembrane</keyword>
<evidence type="ECO:0000256" key="6">
    <source>
        <dbReference type="SAM" id="Phobius"/>
    </source>
</evidence>
<dbReference type="Pfam" id="PF01810">
    <property type="entry name" value="LysE"/>
    <property type="match status" value="1"/>
</dbReference>
<reference evidence="8" key="1">
    <citation type="journal article" date="2019" name="Int. J. Syst. Evol. Microbiol.">
        <title>The Global Catalogue of Microorganisms (GCM) 10K type strain sequencing project: providing services to taxonomists for standard genome sequencing and annotation.</title>
        <authorList>
            <consortium name="The Broad Institute Genomics Platform"/>
            <consortium name="The Broad Institute Genome Sequencing Center for Infectious Disease"/>
            <person name="Wu L."/>
            <person name="Ma J."/>
        </authorList>
    </citation>
    <scope>NUCLEOTIDE SEQUENCE [LARGE SCALE GENOMIC DNA]</scope>
    <source>
        <strain evidence="8">KCTC 52487</strain>
    </source>
</reference>
<dbReference type="PANTHER" id="PTHR30086:SF20">
    <property type="entry name" value="ARGININE EXPORTER PROTEIN ARGO-RELATED"/>
    <property type="match status" value="1"/>
</dbReference>
<dbReference type="RefSeq" id="WP_343164597.1">
    <property type="nucleotide sequence ID" value="NZ_JBHRSV010000016.1"/>
</dbReference>
<dbReference type="PIRSF" id="PIRSF006324">
    <property type="entry name" value="LeuE"/>
    <property type="match status" value="1"/>
</dbReference>
<proteinExistence type="predicted"/>
<dbReference type="InterPro" id="IPR001123">
    <property type="entry name" value="LeuE-type"/>
</dbReference>
<keyword evidence="2" id="KW-1003">Cell membrane</keyword>
<organism evidence="7 8">
    <name type="scientific">Hyphobacterium vulgare</name>
    <dbReference type="NCBI Taxonomy" id="1736751"/>
    <lineage>
        <taxon>Bacteria</taxon>
        <taxon>Pseudomonadati</taxon>
        <taxon>Pseudomonadota</taxon>
        <taxon>Alphaproteobacteria</taxon>
        <taxon>Maricaulales</taxon>
        <taxon>Maricaulaceae</taxon>
        <taxon>Hyphobacterium</taxon>
    </lineage>
</organism>
<evidence type="ECO:0000313" key="8">
    <source>
        <dbReference type="Proteomes" id="UP001595379"/>
    </source>
</evidence>
<comment type="caution">
    <text evidence="7">The sequence shown here is derived from an EMBL/GenBank/DDBJ whole genome shotgun (WGS) entry which is preliminary data.</text>
</comment>
<keyword evidence="5 6" id="KW-0472">Membrane</keyword>
<gene>
    <name evidence="7" type="ORF">ACFOOR_09215</name>
</gene>
<evidence type="ECO:0000256" key="2">
    <source>
        <dbReference type="ARBA" id="ARBA00022475"/>
    </source>
</evidence>
<protein>
    <submittedName>
        <fullName evidence="7">LysE family translocator</fullName>
    </submittedName>
</protein>
<name>A0ABV6ZXQ0_9PROT</name>
<keyword evidence="8" id="KW-1185">Reference proteome</keyword>
<comment type="subcellular location">
    <subcellularLocation>
        <location evidence="1">Cell membrane</location>
        <topology evidence="1">Multi-pass membrane protein</topology>
    </subcellularLocation>
</comment>
<feature type="transmembrane region" description="Helical" evidence="6">
    <location>
        <begin position="6"/>
        <end position="27"/>
    </location>
</feature>
<evidence type="ECO:0000256" key="1">
    <source>
        <dbReference type="ARBA" id="ARBA00004651"/>
    </source>
</evidence>
<feature type="transmembrane region" description="Helical" evidence="6">
    <location>
        <begin position="143"/>
        <end position="172"/>
    </location>
</feature>
<evidence type="ECO:0000256" key="5">
    <source>
        <dbReference type="ARBA" id="ARBA00023136"/>
    </source>
</evidence>
<evidence type="ECO:0000256" key="3">
    <source>
        <dbReference type="ARBA" id="ARBA00022692"/>
    </source>
</evidence>
<evidence type="ECO:0000256" key="4">
    <source>
        <dbReference type="ARBA" id="ARBA00022989"/>
    </source>
</evidence>
<dbReference type="Proteomes" id="UP001595379">
    <property type="component" value="Unassembled WGS sequence"/>
</dbReference>
<feature type="transmembrane region" description="Helical" evidence="6">
    <location>
        <begin position="184"/>
        <end position="203"/>
    </location>
</feature>
<sequence length="208" mass="21952">MLDLGLLPLFFAGAFALAIAPGPDMAFTLATTASKGWRAGLMAVAGINLGAASWTLATVLGLSAMLAATEHALTVVRWVGGAYLVWLAIQTIRKLDALPEGRAAKGMWPAFRRGFLTNLLNPKVGLFYMAFLPQFTNAEIGPVWIQMLTLAGIFFVIGDLVLLTVVLAAGAARSRLERSAAWRRALNAVAATAFGGLGLRLLIARDAG</sequence>
<dbReference type="EMBL" id="JBHRSV010000016">
    <property type="protein sequence ID" value="MFC2926285.1"/>
    <property type="molecule type" value="Genomic_DNA"/>
</dbReference>
<accession>A0ABV6ZXQ0</accession>